<dbReference type="AlphaFoldDB" id="A0A917MWR7"/>
<keyword evidence="1" id="KW-0665">Pyrimidine biosynthesis</keyword>
<evidence type="ECO:0000259" key="2">
    <source>
        <dbReference type="Pfam" id="PF12890"/>
    </source>
</evidence>
<accession>A0A917MWR7</accession>
<reference evidence="3" key="2">
    <citation type="submission" date="2020-09" db="EMBL/GenBank/DDBJ databases">
        <authorList>
            <person name="Sun Q."/>
            <person name="Zhou Y."/>
        </authorList>
    </citation>
    <scope>NUCLEOTIDE SEQUENCE</scope>
    <source>
        <strain evidence="3">CGMCC 1.15290</strain>
    </source>
</reference>
<dbReference type="Pfam" id="PF12890">
    <property type="entry name" value="DHOase"/>
    <property type="match status" value="1"/>
</dbReference>
<dbReference type="GO" id="GO:0046872">
    <property type="term" value="F:metal ion binding"/>
    <property type="evidence" value="ECO:0007669"/>
    <property type="project" value="InterPro"/>
</dbReference>
<dbReference type="InterPro" id="IPR011059">
    <property type="entry name" value="Metal-dep_hydrolase_composite"/>
</dbReference>
<organism evidence="3 4">
    <name type="scientific">Filimonas zeae</name>
    <dbReference type="NCBI Taxonomy" id="1737353"/>
    <lineage>
        <taxon>Bacteria</taxon>
        <taxon>Pseudomonadati</taxon>
        <taxon>Bacteroidota</taxon>
        <taxon>Chitinophagia</taxon>
        <taxon>Chitinophagales</taxon>
        <taxon>Chitinophagaceae</taxon>
        <taxon>Filimonas</taxon>
    </lineage>
</organism>
<dbReference type="InterPro" id="IPR004722">
    <property type="entry name" value="DHOase"/>
</dbReference>
<evidence type="ECO:0000313" key="4">
    <source>
        <dbReference type="Proteomes" id="UP000627292"/>
    </source>
</evidence>
<dbReference type="RefSeq" id="WP_188953928.1">
    <property type="nucleotide sequence ID" value="NZ_BMIB01000003.1"/>
</dbReference>
<protein>
    <submittedName>
        <fullName evidence="3">Dihydroorotase</fullName>
    </submittedName>
</protein>
<dbReference type="GO" id="GO:0006221">
    <property type="term" value="P:pyrimidine nucleotide biosynthetic process"/>
    <property type="evidence" value="ECO:0007669"/>
    <property type="project" value="UniProtKB-KW"/>
</dbReference>
<dbReference type="GO" id="GO:0004038">
    <property type="term" value="F:allantoinase activity"/>
    <property type="evidence" value="ECO:0007669"/>
    <property type="project" value="TreeGrafter"/>
</dbReference>
<dbReference type="EMBL" id="BMIB01000003">
    <property type="protein sequence ID" value="GGH71819.1"/>
    <property type="molecule type" value="Genomic_DNA"/>
</dbReference>
<dbReference type="GO" id="GO:0005737">
    <property type="term" value="C:cytoplasm"/>
    <property type="evidence" value="ECO:0007669"/>
    <property type="project" value="TreeGrafter"/>
</dbReference>
<proteinExistence type="predicted"/>
<dbReference type="GO" id="GO:0006145">
    <property type="term" value="P:purine nucleobase catabolic process"/>
    <property type="evidence" value="ECO:0007669"/>
    <property type="project" value="TreeGrafter"/>
</dbReference>
<dbReference type="InterPro" id="IPR032466">
    <property type="entry name" value="Metal_Hydrolase"/>
</dbReference>
<dbReference type="Proteomes" id="UP000627292">
    <property type="component" value="Unassembled WGS sequence"/>
</dbReference>
<dbReference type="Gene3D" id="3.20.20.140">
    <property type="entry name" value="Metal-dependent hydrolases"/>
    <property type="match status" value="1"/>
</dbReference>
<feature type="domain" description="Dihydroorotase catalytic" evidence="2">
    <location>
        <begin position="56"/>
        <end position="238"/>
    </location>
</feature>
<dbReference type="SUPFAM" id="SSF51556">
    <property type="entry name" value="Metallo-dependent hydrolases"/>
    <property type="match status" value="1"/>
</dbReference>
<dbReference type="NCBIfam" id="TIGR00857">
    <property type="entry name" value="pyrC_multi"/>
    <property type="match status" value="1"/>
</dbReference>
<dbReference type="PANTHER" id="PTHR43668:SF2">
    <property type="entry name" value="ALLANTOINASE"/>
    <property type="match status" value="1"/>
</dbReference>
<dbReference type="CDD" id="cd01317">
    <property type="entry name" value="DHOase_IIa"/>
    <property type="match status" value="1"/>
</dbReference>
<keyword evidence="4" id="KW-1185">Reference proteome</keyword>
<evidence type="ECO:0000256" key="1">
    <source>
        <dbReference type="ARBA" id="ARBA00022975"/>
    </source>
</evidence>
<name>A0A917MWR7_9BACT</name>
<dbReference type="Gene3D" id="2.30.40.10">
    <property type="entry name" value="Urease, subunit C, domain 1"/>
    <property type="match status" value="1"/>
</dbReference>
<dbReference type="InterPro" id="IPR050138">
    <property type="entry name" value="DHOase/Allantoinase_Hydrolase"/>
</dbReference>
<dbReference type="SUPFAM" id="SSF51338">
    <property type="entry name" value="Composite domain of metallo-dependent hydrolases"/>
    <property type="match status" value="1"/>
</dbReference>
<dbReference type="InterPro" id="IPR024403">
    <property type="entry name" value="DHOase_cat"/>
</dbReference>
<evidence type="ECO:0000313" key="3">
    <source>
        <dbReference type="EMBL" id="GGH71819.1"/>
    </source>
</evidence>
<sequence length="423" mass="45418">MKILLRQAFIADPASSFNGTNQDILIDNGLVVNIEKAITTGIDHSVTIIEKEGLTVSPGWVDVFSHFCDPGLEYRETLESGAAAAAAGGYTQVFTLPNTQPVVSNKTQVQYIVQGSASLPVSIRPLGTVTRNAEGKELAEMYDMYNSGAVAFSDGIHPIQSPGLLLKALLYVKAFDGVVIQVPVDESISKYGLMHEGIVSTRMGLPGIPAIGEELLIQRDLELLKYTDSKLHFTGVSTAKGIELIKKAKAEGLQVSCSVTPYHLTFCDEDLQDYDTNLKVTPPLRLRSDMMALRAAVLEGVVDNIASHHLPQNWDHKTCEFEYAKSGMISLQTAYAAVQTAIPELTAAQVAALFGGNAARIFGVSTSTIEKGAAASFTLFQPKASFTFTQAANKSKSANSPYLGKELTGKVAGTIYKGQLHTL</sequence>
<reference evidence="3" key="1">
    <citation type="journal article" date="2014" name="Int. J. Syst. Evol. Microbiol.">
        <title>Complete genome sequence of Corynebacterium casei LMG S-19264T (=DSM 44701T), isolated from a smear-ripened cheese.</title>
        <authorList>
            <consortium name="US DOE Joint Genome Institute (JGI-PGF)"/>
            <person name="Walter F."/>
            <person name="Albersmeier A."/>
            <person name="Kalinowski J."/>
            <person name="Ruckert C."/>
        </authorList>
    </citation>
    <scope>NUCLEOTIDE SEQUENCE</scope>
    <source>
        <strain evidence="3">CGMCC 1.15290</strain>
    </source>
</reference>
<dbReference type="PANTHER" id="PTHR43668">
    <property type="entry name" value="ALLANTOINASE"/>
    <property type="match status" value="1"/>
</dbReference>
<gene>
    <name evidence="3" type="primary">pyrC2</name>
    <name evidence="3" type="ORF">GCM10011379_31570</name>
</gene>
<comment type="caution">
    <text evidence="3">The sequence shown here is derived from an EMBL/GenBank/DDBJ whole genome shotgun (WGS) entry which is preliminary data.</text>
</comment>
<dbReference type="GO" id="GO:0004151">
    <property type="term" value="F:dihydroorotase activity"/>
    <property type="evidence" value="ECO:0007669"/>
    <property type="project" value="InterPro"/>
</dbReference>